<evidence type="ECO:0000256" key="5">
    <source>
        <dbReference type="ARBA" id="ARBA00022692"/>
    </source>
</evidence>
<dbReference type="Gene3D" id="1.10.3720.10">
    <property type="entry name" value="MetI-like"/>
    <property type="match status" value="1"/>
</dbReference>
<keyword evidence="11" id="KW-1185">Reference proteome</keyword>
<keyword evidence="7 8" id="KW-0472">Membrane</keyword>
<keyword evidence="6 8" id="KW-1133">Transmembrane helix</keyword>
<evidence type="ECO:0000256" key="7">
    <source>
        <dbReference type="ARBA" id="ARBA00023136"/>
    </source>
</evidence>
<dbReference type="InterPro" id="IPR043429">
    <property type="entry name" value="ArtM/GltK/GlnP/TcyL/YhdX-like"/>
</dbReference>
<dbReference type="PANTHER" id="PTHR30614">
    <property type="entry name" value="MEMBRANE COMPONENT OF AMINO ACID ABC TRANSPORTER"/>
    <property type="match status" value="1"/>
</dbReference>
<evidence type="ECO:0000256" key="6">
    <source>
        <dbReference type="ARBA" id="ARBA00022989"/>
    </source>
</evidence>
<dbReference type="InterPro" id="IPR010065">
    <property type="entry name" value="AA_ABC_transptr_permease_3TM"/>
</dbReference>
<accession>A0ABN5IUS6</accession>
<evidence type="ECO:0000256" key="1">
    <source>
        <dbReference type="ARBA" id="ARBA00004429"/>
    </source>
</evidence>
<dbReference type="CDD" id="cd06261">
    <property type="entry name" value="TM_PBP2"/>
    <property type="match status" value="1"/>
</dbReference>
<feature type="transmembrane region" description="Helical" evidence="8">
    <location>
        <begin position="189"/>
        <end position="207"/>
    </location>
</feature>
<evidence type="ECO:0000256" key="8">
    <source>
        <dbReference type="RuleBase" id="RU363032"/>
    </source>
</evidence>
<name>A0ABN5IUS6_9CAUL</name>
<dbReference type="Proteomes" id="UP000240527">
    <property type="component" value="Chromosome"/>
</dbReference>
<evidence type="ECO:0000256" key="2">
    <source>
        <dbReference type="ARBA" id="ARBA00010072"/>
    </source>
</evidence>
<feature type="transmembrane region" description="Helical" evidence="8">
    <location>
        <begin position="87"/>
        <end position="105"/>
    </location>
</feature>
<reference evidence="10 11" key="1">
    <citation type="journal article" date="2015" name="Biotechnol. Bioeng.">
        <title>Genome sequence and phenotypic characterization of Caulobacter segnis.</title>
        <authorList>
            <person name="Patel S."/>
            <person name="Fletcher B."/>
            <person name="Scott D.C."/>
            <person name="Ely B."/>
        </authorList>
    </citation>
    <scope>NUCLEOTIDE SEQUENCE [LARGE SCALE GENOMIC DNA]</scope>
    <source>
        <strain evidence="10 11">TK0059</strain>
    </source>
</reference>
<keyword evidence="3 8" id="KW-0813">Transport</keyword>
<evidence type="ECO:0000259" key="9">
    <source>
        <dbReference type="PROSITE" id="PS50928"/>
    </source>
</evidence>
<dbReference type="InterPro" id="IPR000515">
    <property type="entry name" value="MetI-like"/>
</dbReference>
<dbReference type="EMBL" id="CP027850">
    <property type="protein sequence ID" value="AVQ02622.1"/>
    <property type="molecule type" value="Genomic_DNA"/>
</dbReference>
<dbReference type="SUPFAM" id="SSF161098">
    <property type="entry name" value="MetI-like"/>
    <property type="match status" value="1"/>
</dbReference>
<sequence length="353" mass="36675">MGRAPGALGGAMSRVGRGHPWRRWAVWALVAALAVVLAGPALRWLILDATWTGDSRAACDPAGACWAMITARAPQILIGFYPPGHGGRVLLAVLALAAGLSPLALPRRAGLVLVTAPLGAVVCLVLMGGARLLPSVPSAYWGGLALNLIVGAVCAIFALPLGVLLGLARQSRLPLIRLLASAYVETARAAPLIVVLFAAAVLGPLLLPSALPLDKLGRAMVAITLFEAAYMAEAVRGGLMAVPQGQREAARALGLGPLRALVDVVLPQALRTATPALVNSFIGLLKDTSLLYVIGVLDITGVLRNAVSDFAWQGLEPEAYIFVGLSFWLLCFGLSRAAAALERRLQTAPRSPA</sequence>
<feature type="transmembrane region" description="Helical" evidence="8">
    <location>
        <begin position="112"/>
        <end position="133"/>
    </location>
</feature>
<dbReference type="InterPro" id="IPR035906">
    <property type="entry name" value="MetI-like_sf"/>
</dbReference>
<organism evidence="10 11">
    <name type="scientific">Caulobacter segnis</name>
    <dbReference type="NCBI Taxonomy" id="88688"/>
    <lineage>
        <taxon>Bacteria</taxon>
        <taxon>Pseudomonadati</taxon>
        <taxon>Pseudomonadota</taxon>
        <taxon>Alphaproteobacteria</taxon>
        <taxon>Caulobacterales</taxon>
        <taxon>Caulobacteraceae</taxon>
        <taxon>Caulobacter</taxon>
    </lineage>
</organism>
<protein>
    <submittedName>
        <fullName evidence="10">Amino acid ABC transporter permease</fullName>
    </submittedName>
</protein>
<dbReference type="NCBIfam" id="TIGR01726">
    <property type="entry name" value="HEQRo_perm_3TM"/>
    <property type="match status" value="1"/>
</dbReference>
<evidence type="ECO:0000313" key="10">
    <source>
        <dbReference type="EMBL" id="AVQ02622.1"/>
    </source>
</evidence>
<feature type="domain" description="ABC transmembrane type-1" evidence="9">
    <location>
        <begin position="144"/>
        <end position="338"/>
    </location>
</feature>
<dbReference type="PANTHER" id="PTHR30614:SF41">
    <property type="entry name" value="INNER MEMBRANE AMINO-ACID ABC TRANSPORTER PERMEASE PROTEIN YHDY"/>
    <property type="match status" value="1"/>
</dbReference>
<dbReference type="Pfam" id="PF00528">
    <property type="entry name" value="BPD_transp_1"/>
    <property type="match status" value="1"/>
</dbReference>
<comment type="subcellular location">
    <subcellularLocation>
        <location evidence="1">Cell inner membrane</location>
        <topology evidence="1">Multi-pass membrane protein</topology>
    </subcellularLocation>
    <subcellularLocation>
        <location evidence="8">Cell membrane</location>
        <topology evidence="8">Multi-pass membrane protein</topology>
    </subcellularLocation>
</comment>
<evidence type="ECO:0000256" key="3">
    <source>
        <dbReference type="ARBA" id="ARBA00022448"/>
    </source>
</evidence>
<feature type="transmembrane region" description="Helical" evidence="8">
    <location>
        <begin position="139"/>
        <end position="168"/>
    </location>
</feature>
<gene>
    <name evidence="10" type="ORF">B7G68_12655</name>
</gene>
<keyword evidence="5 8" id="KW-0812">Transmembrane</keyword>
<comment type="similarity">
    <text evidence="2">Belongs to the binding-protein-dependent transport system permease family. HisMQ subfamily.</text>
</comment>
<keyword evidence="4" id="KW-1003">Cell membrane</keyword>
<proteinExistence type="inferred from homology"/>
<dbReference type="PROSITE" id="PS50928">
    <property type="entry name" value="ABC_TM1"/>
    <property type="match status" value="1"/>
</dbReference>
<evidence type="ECO:0000313" key="11">
    <source>
        <dbReference type="Proteomes" id="UP000240527"/>
    </source>
</evidence>
<feature type="transmembrane region" description="Helical" evidence="8">
    <location>
        <begin position="24"/>
        <end position="46"/>
    </location>
</feature>
<evidence type="ECO:0000256" key="4">
    <source>
        <dbReference type="ARBA" id="ARBA00022475"/>
    </source>
</evidence>
<feature type="transmembrane region" description="Helical" evidence="8">
    <location>
        <begin position="319"/>
        <end position="341"/>
    </location>
</feature>